<feature type="domain" description="Peptidase M48" evidence="9">
    <location>
        <begin position="76"/>
        <end position="262"/>
    </location>
</feature>
<evidence type="ECO:0000256" key="4">
    <source>
        <dbReference type="ARBA" id="ARBA00022764"/>
    </source>
</evidence>
<dbReference type="Gene3D" id="1.25.40.10">
    <property type="entry name" value="Tetratricopeptide repeat domain"/>
    <property type="match status" value="1"/>
</dbReference>
<evidence type="ECO:0000256" key="6">
    <source>
        <dbReference type="ARBA" id="ARBA00022833"/>
    </source>
</evidence>
<feature type="signal peptide" evidence="8">
    <location>
        <begin position="1"/>
        <end position="30"/>
    </location>
</feature>
<keyword evidence="11" id="KW-1185">Reference proteome</keyword>
<accession>A0A1H2G0X1</accession>
<evidence type="ECO:0000256" key="7">
    <source>
        <dbReference type="ARBA" id="ARBA00023049"/>
    </source>
</evidence>
<dbReference type="InterPro" id="IPR001915">
    <property type="entry name" value="Peptidase_M48"/>
</dbReference>
<sequence precursor="true">MSVKSCLPRLLVGKTLLTLCLLGMTPGAQAQADFDLPSLGDTSAGIMSREQEYQLGRAWLGMLRGAVATKDDPLLKDYVESHVYQLAETSQLVDRRLTFVVVDSPQLNAFAAPGGIIGINGGLFLHAHTEGEFASVMAHELAHLSQRHFSRNLEQQQRMSVPLMAAMLASIVIAAAGGGDAGFAALASTQAAAIQEQRRFSRQNEQEADRIGILNLEQAGYDPRAMPDMFERLVRNSRFDRTPPEFLLTHPVTQSRIADSRNRAEQLAQDNGRRDSLEYQMLRARVQLSYETSPGVAVRRFQAQLDEHEGKHAPARYGLVLALTLGGQFEEAGQALQPLLEQQPDNLIVRLAEVELLRLQGQSNAALTIVDQLLKIRPDNYPLMQSKIDLLLHQQRYQDAERLSDRLTNQRSDDPDVWYMAAEIRGLADNITGLHMARAEYFMLAGDLDKADEQLALAARRVRDNFVMRSRVEARQQQLARQREILDSF</sequence>
<feature type="binding site" evidence="8">
    <location>
        <position position="143"/>
    </location>
    <ligand>
        <name>Zn(2+)</name>
        <dbReference type="ChEBI" id="CHEBI:29105"/>
        <note>catalytic</note>
    </ligand>
</feature>
<dbReference type="PANTHER" id="PTHR22726">
    <property type="entry name" value="METALLOENDOPEPTIDASE OMA1"/>
    <property type="match status" value="1"/>
</dbReference>
<keyword evidence="3 8" id="KW-0732">Signal</keyword>
<dbReference type="HAMAP" id="MF_00997">
    <property type="entry name" value="Protease_BepA"/>
    <property type="match status" value="1"/>
</dbReference>
<keyword evidence="5 8" id="KW-0378">Hydrolase</keyword>
<dbReference type="EC" id="3.4.-.-" evidence="8"/>
<dbReference type="Pfam" id="PF14559">
    <property type="entry name" value="TPR_19"/>
    <property type="match status" value="1"/>
</dbReference>
<evidence type="ECO:0000256" key="3">
    <source>
        <dbReference type="ARBA" id="ARBA00022729"/>
    </source>
</evidence>
<dbReference type="GO" id="GO:0051603">
    <property type="term" value="P:proteolysis involved in protein catabolic process"/>
    <property type="evidence" value="ECO:0007669"/>
    <property type="project" value="TreeGrafter"/>
</dbReference>
<dbReference type="EMBL" id="LT629787">
    <property type="protein sequence ID" value="SDU13264.1"/>
    <property type="molecule type" value="Genomic_DNA"/>
</dbReference>
<evidence type="ECO:0000256" key="2">
    <source>
        <dbReference type="ARBA" id="ARBA00022723"/>
    </source>
</evidence>
<keyword evidence="4 8" id="KW-0574">Periplasm</keyword>
<feature type="binding site" evidence="8">
    <location>
        <position position="139"/>
    </location>
    <ligand>
        <name>Zn(2+)</name>
        <dbReference type="ChEBI" id="CHEBI:29105"/>
        <note>catalytic</note>
    </ligand>
</feature>
<protein>
    <recommendedName>
        <fullName evidence="8">Putative beta-barrel assembly-enhancing protease</fullName>
        <ecNumber evidence="8">3.4.-.-</ecNumber>
    </recommendedName>
</protein>
<feature type="binding site" evidence="8">
    <location>
        <position position="205"/>
    </location>
    <ligand>
        <name>Zn(2+)</name>
        <dbReference type="ChEBI" id="CHEBI:29105"/>
        <note>catalytic</note>
    </ligand>
</feature>
<dbReference type="InterPro" id="IPR011990">
    <property type="entry name" value="TPR-like_helical_dom_sf"/>
</dbReference>
<dbReference type="GO" id="GO:0016020">
    <property type="term" value="C:membrane"/>
    <property type="evidence" value="ECO:0007669"/>
    <property type="project" value="InterPro"/>
</dbReference>
<dbReference type="STRING" id="1434072.SAMN05216210_1956"/>
<comment type="subcellular location">
    <subcellularLocation>
        <location evidence="8">Periplasm</location>
    </subcellularLocation>
</comment>
<dbReference type="SUPFAM" id="SSF48452">
    <property type="entry name" value="TPR-like"/>
    <property type="match status" value="1"/>
</dbReference>
<comment type="similarity">
    <text evidence="8">Belongs to the peptidase M48 family. BepA subfamily.</text>
</comment>
<comment type="function">
    <text evidence="8">Functions as both a chaperone and a metalloprotease. Maintains the integrity of the outer membrane by promoting either the assembly or the elimination of outer membrane proteins, depending on their folding state.</text>
</comment>
<dbReference type="PANTHER" id="PTHR22726:SF1">
    <property type="entry name" value="METALLOENDOPEPTIDASE OMA1, MITOCHONDRIAL"/>
    <property type="match status" value="1"/>
</dbReference>
<evidence type="ECO:0000259" key="9">
    <source>
        <dbReference type="Pfam" id="PF01435"/>
    </source>
</evidence>
<keyword evidence="6 8" id="KW-0862">Zinc</keyword>
<comment type="cofactor">
    <cofactor evidence="8">
        <name>Zn(2+)</name>
        <dbReference type="ChEBI" id="CHEBI:29105"/>
    </cofactor>
    <text evidence="8">Binds 1 zinc ion per subunit.</text>
</comment>
<organism evidence="10 11">
    <name type="scientific">Halopseudomonas salegens</name>
    <dbReference type="NCBI Taxonomy" id="1434072"/>
    <lineage>
        <taxon>Bacteria</taxon>
        <taxon>Pseudomonadati</taxon>
        <taxon>Pseudomonadota</taxon>
        <taxon>Gammaproteobacteria</taxon>
        <taxon>Pseudomonadales</taxon>
        <taxon>Pseudomonadaceae</taxon>
        <taxon>Halopseudomonas</taxon>
    </lineage>
</organism>
<dbReference type="OrthoDB" id="9810445at2"/>
<dbReference type="AlphaFoldDB" id="A0A1H2G0X1"/>
<dbReference type="GO" id="GO:0042597">
    <property type="term" value="C:periplasmic space"/>
    <property type="evidence" value="ECO:0007669"/>
    <property type="project" value="UniProtKB-SubCell"/>
</dbReference>
<dbReference type="GO" id="GO:0008270">
    <property type="term" value="F:zinc ion binding"/>
    <property type="evidence" value="ECO:0007669"/>
    <property type="project" value="UniProtKB-UniRule"/>
</dbReference>
<dbReference type="Gene3D" id="3.30.2010.10">
    <property type="entry name" value="Metalloproteases ('zincins'), catalytic domain"/>
    <property type="match status" value="1"/>
</dbReference>
<reference evidence="11" key="1">
    <citation type="submission" date="2016-10" db="EMBL/GenBank/DDBJ databases">
        <authorList>
            <person name="Varghese N."/>
            <person name="Submissions S."/>
        </authorList>
    </citation>
    <scope>NUCLEOTIDE SEQUENCE [LARGE SCALE GENOMIC DNA]</scope>
    <source>
        <strain evidence="11">CECT 8338</strain>
    </source>
</reference>
<dbReference type="Pfam" id="PF01435">
    <property type="entry name" value="Peptidase_M48"/>
    <property type="match status" value="1"/>
</dbReference>
<keyword evidence="1 8" id="KW-0645">Protease</keyword>
<feature type="active site" evidence="8">
    <location>
        <position position="140"/>
    </location>
</feature>
<evidence type="ECO:0000256" key="8">
    <source>
        <dbReference type="HAMAP-Rule" id="MF_00997"/>
    </source>
</evidence>
<evidence type="ECO:0000313" key="10">
    <source>
        <dbReference type="EMBL" id="SDU13264.1"/>
    </source>
</evidence>
<name>A0A1H2G0X1_9GAMM</name>
<evidence type="ECO:0000256" key="1">
    <source>
        <dbReference type="ARBA" id="ARBA00022670"/>
    </source>
</evidence>
<dbReference type="CDD" id="cd07324">
    <property type="entry name" value="M48C_Oma1-like"/>
    <property type="match status" value="1"/>
</dbReference>
<dbReference type="InterPro" id="IPR051156">
    <property type="entry name" value="Mito/Outer_Membr_Metalloprot"/>
</dbReference>
<dbReference type="Proteomes" id="UP000243924">
    <property type="component" value="Chromosome I"/>
</dbReference>
<dbReference type="InterPro" id="IPR030873">
    <property type="entry name" value="Protease_BepA"/>
</dbReference>
<proteinExistence type="inferred from homology"/>
<gene>
    <name evidence="10" type="ORF">SAMN05216210_1956</name>
</gene>
<dbReference type="GO" id="GO:0004222">
    <property type="term" value="F:metalloendopeptidase activity"/>
    <property type="evidence" value="ECO:0007669"/>
    <property type="project" value="InterPro"/>
</dbReference>
<evidence type="ECO:0000313" key="11">
    <source>
        <dbReference type="Proteomes" id="UP000243924"/>
    </source>
</evidence>
<keyword evidence="2 8" id="KW-0479">Metal-binding</keyword>
<feature type="chain" id="PRO_5009355794" description="Putative beta-barrel assembly-enhancing protease" evidence="8">
    <location>
        <begin position="31"/>
        <end position="489"/>
    </location>
</feature>
<keyword evidence="7 8" id="KW-0482">Metalloprotease</keyword>
<feature type="active site" description="Proton donor" evidence="8">
    <location>
        <position position="209"/>
    </location>
</feature>
<evidence type="ECO:0000256" key="5">
    <source>
        <dbReference type="ARBA" id="ARBA00022801"/>
    </source>
</evidence>
<dbReference type="RefSeq" id="WP_092386418.1">
    <property type="nucleotide sequence ID" value="NZ_LT629787.1"/>
</dbReference>